<evidence type="ECO:0000313" key="4">
    <source>
        <dbReference type="Proteomes" id="UP000541558"/>
    </source>
</evidence>
<reference evidence="3 4" key="1">
    <citation type="journal article" date="2020" name="ISME J.">
        <title>Uncovering the hidden diversity of litter-decomposition mechanisms in mushroom-forming fungi.</title>
        <authorList>
            <person name="Floudas D."/>
            <person name="Bentzer J."/>
            <person name="Ahren D."/>
            <person name="Johansson T."/>
            <person name="Persson P."/>
            <person name="Tunlid A."/>
        </authorList>
    </citation>
    <scope>NUCLEOTIDE SEQUENCE [LARGE SCALE GENOMIC DNA]</scope>
    <source>
        <strain evidence="3 4">CBS 175.51</strain>
    </source>
</reference>
<dbReference type="Proteomes" id="UP000541558">
    <property type="component" value="Unassembled WGS sequence"/>
</dbReference>
<accession>A0A8H5BNF6</accession>
<proteinExistence type="predicted"/>
<dbReference type="AlphaFoldDB" id="A0A8H5BNF6"/>
<feature type="compositionally biased region" description="Low complexity" evidence="1">
    <location>
        <begin position="839"/>
        <end position="853"/>
    </location>
</feature>
<feature type="region of interest" description="Disordered" evidence="1">
    <location>
        <begin position="833"/>
        <end position="890"/>
    </location>
</feature>
<dbReference type="Pfam" id="PF20231">
    <property type="entry name" value="DUF6589"/>
    <property type="match status" value="1"/>
</dbReference>
<evidence type="ECO:0000313" key="3">
    <source>
        <dbReference type="EMBL" id="KAF5326316.1"/>
    </source>
</evidence>
<organism evidence="3 4">
    <name type="scientific">Ephemerocybe angulata</name>
    <dbReference type="NCBI Taxonomy" id="980116"/>
    <lineage>
        <taxon>Eukaryota</taxon>
        <taxon>Fungi</taxon>
        <taxon>Dikarya</taxon>
        <taxon>Basidiomycota</taxon>
        <taxon>Agaricomycotina</taxon>
        <taxon>Agaricomycetes</taxon>
        <taxon>Agaricomycetidae</taxon>
        <taxon>Agaricales</taxon>
        <taxon>Agaricineae</taxon>
        <taxon>Psathyrellaceae</taxon>
        <taxon>Ephemerocybe</taxon>
    </lineage>
</organism>
<evidence type="ECO:0000259" key="2">
    <source>
        <dbReference type="Pfam" id="PF20231"/>
    </source>
</evidence>
<name>A0A8H5BNF6_9AGAR</name>
<comment type="caution">
    <text evidence="3">The sequence shown here is derived from an EMBL/GenBank/DDBJ whole genome shotgun (WGS) entry which is preliminary data.</text>
</comment>
<dbReference type="InterPro" id="IPR046496">
    <property type="entry name" value="DUF6589"/>
</dbReference>
<protein>
    <recommendedName>
        <fullName evidence="2">DUF6589 domain-containing protein</fullName>
    </recommendedName>
</protein>
<evidence type="ECO:0000256" key="1">
    <source>
        <dbReference type="SAM" id="MobiDB-lite"/>
    </source>
</evidence>
<feature type="compositionally biased region" description="Acidic residues" evidence="1">
    <location>
        <begin position="854"/>
        <end position="865"/>
    </location>
</feature>
<feature type="domain" description="DUF6589" evidence="2">
    <location>
        <begin position="362"/>
        <end position="771"/>
    </location>
</feature>
<sequence length="913" mass="102098">MNPLPTTPLFNVTPAKRRNGKENATTPMKMLVYTPMAPPTTKKRRVFEEITAESQALASARWKARNEARLEQEKEDRAQEREKAEDEKLGTVLAAVTQAGFTSLWDFQAALHTTKNQQISAALTRSYRHSNRGTDMLGFLADRIERPLIDEWVSKRFLDVLQREGAALAAMLVPEEGANVSSALARYSLPQLLLDAKEAAPNLVQALSTVLLYKEGDEDSRRKRDVVLANMLSTVAQTRHERASTYQIVASLYLYACGATKSLYEVLNHAGFALSYTSATIKLKELSRERVTELKRLVRTQPCMIAWDNVNIPFRVNEQRVASKDHFDNGTTATLIPLFAVAPGSLPLSLLPPRLTRRITFDFKPETDLLPTRQQIQELETCLLWHLEDLLMQSFPALRKRLENTGTNLAPPMINAIPLHKSAQYPLPAALIDESTIDGTLEVIDHIFFKTLGLDEDEIQQHGIFFTHGDQLTVSLIDSASGSRRDDARLVDNPSKFMKPQFGLFHAKMAGIRCVANEYWGTSGSPAPWSLWKVNSLLGRKPISVGWQAKTPAPYRPVLELITKLALPANILDGYRIHSGKKLDIWIKEITDHASLRLVTLKVFRELCSARRVAMLRKKVDRDVTLENIILFNRDALIFVALQGAVKRGDVGTVVNVLTYWLLMFRGTGKMPKYADVLFHHLRDLSQMAPDLRQGSLMNWLVNLSGKANGFKEIDLLQEHQNFWLKIIYTAKGSNRSWRWLGIVSVCIFCLRDVIRQVQSNFKTPHNSKSHTSPSTEADLNTLQSHLESQAIQSYTPERPGNRGAVPARDLLAAGTASSNTPTAFKNYREDTQKADFKSTTAAPPTPNPTSDSDASEDEDEDDGNTNDFGSPSGFTEDDLGLDEDEFPVGSDPKEVVALVENLVDTLAGELFE</sequence>
<feature type="compositionally biased region" description="Acidic residues" evidence="1">
    <location>
        <begin position="876"/>
        <end position="887"/>
    </location>
</feature>
<dbReference type="EMBL" id="JAACJK010000163">
    <property type="protein sequence ID" value="KAF5326316.1"/>
    <property type="molecule type" value="Genomic_DNA"/>
</dbReference>
<dbReference type="OrthoDB" id="5424058at2759"/>
<gene>
    <name evidence="3" type="ORF">D9611_000350</name>
</gene>
<feature type="region of interest" description="Disordered" evidence="1">
    <location>
        <begin position="1"/>
        <end position="25"/>
    </location>
</feature>
<keyword evidence="4" id="KW-1185">Reference proteome</keyword>